<dbReference type="Pfam" id="PF00563">
    <property type="entry name" value="EAL"/>
    <property type="match status" value="1"/>
</dbReference>
<evidence type="ECO:0000313" key="3">
    <source>
        <dbReference type="Proteomes" id="UP000242881"/>
    </source>
</evidence>
<protein>
    <submittedName>
        <fullName evidence="2">EAL domain-containing protein</fullName>
    </submittedName>
</protein>
<accession>A0A2J6WGB2</accession>
<reference evidence="2 3" key="1">
    <citation type="submission" date="2018-01" db="EMBL/GenBank/DDBJ databases">
        <title>Metagenomic assembled genomes from two thermal pools in the Uzon Caldera, Kamchatka, Russia.</title>
        <authorList>
            <person name="Wilkins L."/>
            <person name="Ettinger C."/>
        </authorList>
    </citation>
    <scope>NUCLEOTIDE SEQUENCE [LARGE SCALE GENOMIC DNA]</scope>
    <source>
        <strain evidence="2">ZAV-05</strain>
    </source>
</reference>
<name>A0A2J6WGB2_9BACT</name>
<dbReference type="Proteomes" id="UP000242881">
    <property type="component" value="Unassembled WGS sequence"/>
</dbReference>
<dbReference type="PANTHER" id="PTHR33121:SF15">
    <property type="entry name" value="BLUE LIGHT- AND TEMPERATURE-REGULATED ANTIREPRESSOR BLUF"/>
    <property type="match status" value="1"/>
</dbReference>
<dbReference type="InterPro" id="IPR035919">
    <property type="entry name" value="EAL_sf"/>
</dbReference>
<feature type="domain" description="EAL" evidence="1">
    <location>
        <begin position="113"/>
        <end position="361"/>
    </location>
</feature>
<dbReference type="GO" id="GO:0071111">
    <property type="term" value="F:cyclic-guanylate-specific phosphodiesterase activity"/>
    <property type="evidence" value="ECO:0007669"/>
    <property type="project" value="InterPro"/>
</dbReference>
<dbReference type="CDD" id="cd01948">
    <property type="entry name" value="EAL"/>
    <property type="match status" value="1"/>
</dbReference>
<dbReference type="PROSITE" id="PS50883">
    <property type="entry name" value="EAL"/>
    <property type="match status" value="1"/>
</dbReference>
<organism evidence="2 3">
    <name type="scientific">Calditerrivibrio nitroreducens</name>
    <dbReference type="NCBI Taxonomy" id="477976"/>
    <lineage>
        <taxon>Bacteria</taxon>
        <taxon>Pseudomonadati</taxon>
        <taxon>Deferribacterota</taxon>
        <taxon>Deferribacteres</taxon>
        <taxon>Deferribacterales</taxon>
        <taxon>Calditerrivibrionaceae</taxon>
    </lineage>
</organism>
<dbReference type="PANTHER" id="PTHR33121">
    <property type="entry name" value="CYCLIC DI-GMP PHOSPHODIESTERASE PDEF"/>
    <property type="match status" value="1"/>
</dbReference>
<gene>
    <name evidence="2" type="ORF">C0187_07220</name>
</gene>
<dbReference type="Gene3D" id="3.20.20.450">
    <property type="entry name" value="EAL domain"/>
    <property type="match status" value="1"/>
</dbReference>
<sequence>MFSRKQGRITMSCEKCTTTKTLPEDCKRIVIFASHEYILGKFFTIFKSRFEILNENDYLVLNYKFNEFIEIVSSSKDFTEIELENITVLLIDPTSSLTFAAYKNAKPLTYWINLYLSEDLKWILDNESIITYFQPIIDIRSNQIVGYECLSRGIKMDGSIMPPNLMFHSARKTEMIFNLDRQCRISAIKNSKAKEINKMIFINFTPTSIYNPEFCLRDTVKTATELNFDFSKIVFEVVESDKVENFVHLKNILDFYNNMGFKVALDDVGSGYSSLNLLASLKPNIVKIDIELVRDIDKDIAKKAIVSSLVGICKEIGSLSLAEGIETHGEMEMLKNLGVDLMQGYLFGKPSPEPLDKIIFC</sequence>
<dbReference type="InterPro" id="IPR001633">
    <property type="entry name" value="EAL_dom"/>
</dbReference>
<dbReference type="EMBL" id="PNIN01000074">
    <property type="protein sequence ID" value="PMP69383.1"/>
    <property type="molecule type" value="Genomic_DNA"/>
</dbReference>
<dbReference type="SMART" id="SM00052">
    <property type="entry name" value="EAL"/>
    <property type="match status" value="1"/>
</dbReference>
<dbReference type="SUPFAM" id="SSF141868">
    <property type="entry name" value="EAL domain-like"/>
    <property type="match status" value="1"/>
</dbReference>
<evidence type="ECO:0000313" key="2">
    <source>
        <dbReference type="EMBL" id="PMP69383.1"/>
    </source>
</evidence>
<dbReference type="InterPro" id="IPR050706">
    <property type="entry name" value="Cyclic-di-GMP_PDE-like"/>
</dbReference>
<evidence type="ECO:0000259" key="1">
    <source>
        <dbReference type="PROSITE" id="PS50883"/>
    </source>
</evidence>
<proteinExistence type="predicted"/>
<comment type="caution">
    <text evidence="2">The sequence shown here is derived from an EMBL/GenBank/DDBJ whole genome shotgun (WGS) entry which is preliminary data.</text>
</comment>
<dbReference type="AlphaFoldDB" id="A0A2J6WGB2"/>